<sequence>LVHGSGTEDPSTQTSK</sequence>
<proteinExistence type="predicted"/>
<organism evidence="1 2">
    <name type="scientific">Citrus sinensis</name>
    <name type="common">Sweet orange</name>
    <name type="synonym">Citrus aurantium var. sinensis</name>
    <dbReference type="NCBI Taxonomy" id="2711"/>
    <lineage>
        <taxon>Eukaryota</taxon>
        <taxon>Viridiplantae</taxon>
        <taxon>Streptophyta</taxon>
        <taxon>Embryophyta</taxon>
        <taxon>Tracheophyta</taxon>
        <taxon>Spermatophyta</taxon>
        <taxon>Magnoliopsida</taxon>
        <taxon>eudicotyledons</taxon>
        <taxon>Gunneridae</taxon>
        <taxon>Pentapetalae</taxon>
        <taxon>rosids</taxon>
        <taxon>malvids</taxon>
        <taxon>Sapindales</taxon>
        <taxon>Rutaceae</taxon>
        <taxon>Aurantioideae</taxon>
        <taxon>Citrus</taxon>
    </lineage>
</organism>
<gene>
    <name evidence="1" type="ORF">CISIN_1g0487441mg</name>
</gene>
<dbReference type="Proteomes" id="UP000027120">
    <property type="component" value="Unassembled WGS sequence"/>
</dbReference>
<dbReference type="AlphaFoldDB" id="A0A067H5R6"/>
<accession>A0A067H5R6</accession>
<evidence type="ECO:0000313" key="1">
    <source>
        <dbReference type="EMBL" id="KDO82906.1"/>
    </source>
</evidence>
<evidence type="ECO:0000313" key="2">
    <source>
        <dbReference type="Proteomes" id="UP000027120"/>
    </source>
</evidence>
<name>A0A067H5R6_CITSI</name>
<keyword evidence="2" id="KW-1185">Reference proteome</keyword>
<reference evidence="1 2" key="1">
    <citation type="submission" date="2014-04" db="EMBL/GenBank/DDBJ databases">
        <authorList>
            <consortium name="International Citrus Genome Consortium"/>
            <person name="Gmitter F."/>
            <person name="Chen C."/>
            <person name="Farmerie W."/>
            <person name="Harkins T."/>
            <person name="Desany B."/>
            <person name="Mohiuddin M."/>
            <person name="Kodira C."/>
            <person name="Borodovsky M."/>
            <person name="Lomsadze A."/>
            <person name="Burns P."/>
            <person name="Jenkins J."/>
            <person name="Prochnik S."/>
            <person name="Shu S."/>
            <person name="Chapman J."/>
            <person name="Pitluck S."/>
            <person name="Schmutz J."/>
            <person name="Rokhsar D."/>
        </authorList>
    </citation>
    <scope>NUCLEOTIDE SEQUENCE</scope>
</reference>
<protein>
    <submittedName>
        <fullName evidence="1">Uncharacterized protein</fullName>
    </submittedName>
</protein>
<dbReference type="EMBL" id="KK784875">
    <property type="protein sequence ID" value="KDO82906.1"/>
    <property type="molecule type" value="Genomic_DNA"/>
</dbReference>
<feature type="non-terminal residue" evidence="1">
    <location>
        <position position="1"/>
    </location>
</feature>